<reference evidence="8 9" key="1">
    <citation type="submission" date="2016-03" db="EMBL/GenBank/DDBJ databases">
        <title>Comparative genomics of Pseudogymnoascus destructans, the fungus causing white-nose syndrome of bats.</title>
        <authorList>
            <person name="Palmer J.M."/>
            <person name="Drees K.P."/>
            <person name="Foster J.T."/>
            <person name="Lindner D.L."/>
        </authorList>
    </citation>
    <scope>NUCLEOTIDE SEQUENCE [LARGE SCALE GENOMIC DNA]</scope>
    <source>
        <strain evidence="8 9">UAMH 10579</strain>
    </source>
</reference>
<feature type="domain" description="Zn(2)-C6 fungal-type" evidence="7">
    <location>
        <begin position="16"/>
        <end position="46"/>
    </location>
</feature>
<evidence type="ECO:0000256" key="4">
    <source>
        <dbReference type="ARBA" id="ARBA00023163"/>
    </source>
</evidence>
<evidence type="ECO:0000256" key="2">
    <source>
        <dbReference type="ARBA" id="ARBA00022723"/>
    </source>
</evidence>
<dbReference type="Proteomes" id="UP000091956">
    <property type="component" value="Unassembled WGS sequence"/>
</dbReference>
<dbReference type="RefSeq" id="XP_018132962.1">
    <property type="nucleotide sequence ID" value="XM_018272252.1"/>
</dbReference>
<dbReference type="PANTHER" id="PTHR47338">
    <property type="entry name" value="ZN(II)2CYS6 TRANSCRIPTION FACTOR (EUROFUNG)-RELATED"/>
    <property type="match status" value="1"/>
</dbReference>
<name>A0A1B8GTS4_9PEZI</name>
<evidence type="ECO:0000256" key="3">
    <source>
        <dbReference type="ARBA" id="ARBA00023015"/>
    </source>
</evidence>
<keyword evidence="9" id="KW-1185">Reference proteome</keyword>
<organism evidence="8 9">
    <name type="scientific">Pseudogymnoascus verrucosus</name>
    <dbReference type="NCBI Taxonomy" id="342668"/>
    <lineage>
        <taxon>Eukaryota</taxon>
        <taxon>Fungi</taxon>
        <taxon>Dikarya</taxon>
        <taxon>Ascomycota</taxon>
        <taxon>Pezizomycotina</taxon>
        <taxon>Leotiomycetes</taxon>
        <taxon>Thelebolales</taxon>
        <taxon>Thelebolaceae</taxon>
        <taxon>Pseudogymnoascus</taxon>
    </lineage>
</organism>
<dbReference type="GO" id="GO:0003677">
    <property type="term" value="F:DNA binding"/>
    <property type="evidence" value="ECO:0007669"/>
    <property type="project" value="InterPro"/>
</dbReference>
<evidence type="ECO:0000256" key="6">
    <source>
        <dbReference type="SAM" id="Coils"/>
    </source>
</evidence>
<dbReference type="SMART" id="SM00906">
    <property type="entry name" value="Fungal_trans"/>
    <property type="match status" value="1"/>
</dbReference>
<protein>
    <recommendedName>
        <fullName evidence="7">Zn(2)-C6 fungal-type domain-containing protein</fullName>
    </recommendedName>
</protein>
<dbReference type="PROSITE" id="PS00463">
    <property type="entry name" value="ZN2_CY6_FUNGAL_1"/>
    <property type="match status" value="1"/>
</dbReference>
<dbReference type="STRING" id="342668.A0A1B8GTS4"/>
<evidence type="ECO:0000256" key="1">
    <source>
        <dbReference type="ARBA" id="ARBA00004123"/>
    </source>
</evidence>
<dbReference type="Gene3D" id="4.10.240.10">
    <property type="entry name" value="Zn(2)-C6 fungal-type DNA-binding domain"/>
    <property type="match status" value="1"/>
</dbReference>
<dbReference type="PROSITE" id="PS50048">
    <property type="entry name" value="ZN2_CY6_FUNGAL_2"/>
    <property type="match status" value="1"/>
</dbReference>
<evidence type="ECO:0000256" key="5">
    <source>
        <dbReference type="ARBA" id="ARBA00023242"/>
    </source>
</evidence>
<reference evidence="9" key="2">
    <citation type="journal article" date="2018" name="Nat. Commun.">
        <title>Extreme sensitivity to ultraviolet light in the fungal pathogen causing white-nose syndrome of bats.</title>
        <authorList>
            <person name="Palmer J.M."/>
            <person name="Drees K.P."/>
            <person name="Foster J.T."/>
            <person name="Lindner D.L."/>
        </authorList>
    </citation>
    <scope>NUCLEOTIDE SEQUENCE [LARGE SCALE GENOMIC DNA]</scope>
    <source>
        <strain evidence="9">UAMH 10579</strain>
    </source>
</reference>
<accession>A0A1B8GTS4</accession>
<keyword evidence="5" id="KW-0539">Nucleus</keyword>
<keyword evidence="6" id="KW-0175">Coiled coil</keyword>
<dbReference type="EMBL" id="KV460213">
    <property type="protein sequence ID" value="OBT99229.1"/>
    <property type="molecule type" value="Genomic_DNA"/>
</dbReference>
<dbReference type="OrthoDB" id="3037908at2759"/>
<feature type="coiled-coil region" evidence="6">
    <location>
        <begin position="53"/>
        <end position="80"/>
    </location>
</feature>
<proteinExistence type="predicted"/>
<dbReference type="InterPro" id="IPR007219">
    <property type="entry name" value="XnlR_reg_dom"/>
</dbReference>
<dbReference type="GO" id="GO:0008270">
    <property type="term" value="F:zinc ion binding"/>
    <property type="evidence" value="ECO:0007669"/>
    <property type="project" value="InterPro"/>
</dbReference>
<keyword evidence="4" id="KW-0804">Transcription</keyword>
<dbReference type="GO" id="GO:0000981">
    <property type="term" value="F:DNA-binding transcription factor activity, RNA polymerase II-specific"/>
    <property type="evidence" value="ECO:0007669"/>
    <property type="project" value="InterPro"/>
</dbReference>
<dbReference type="Pfam" id="PF04082">
    <property type="entry name" value="Fungal_trans"/>
    <property type="match status" value="1"/>
</dbReference>
<dbReference type="AlphaFoldDB" id="A0A1B8GTS4"/>
<comment type="subcellular location">
    <subcellularLocation>
        <location evidence="1">Nucleus</location>
    </subcellularLocation>
</comment>
<dbReference type="InterPro" id="IPR050815">
    <property type="entry name" value="TF_fung"/>
</dbReference>
<dbReference type="CDD" id="cd12148">
    <property type="entry name" value="fungal_TF_MHR"/>
    <property type="match status" value="1"/>
</dbReference>
<keyword evidence="3" id="KW-0805">Transcription regulation</keyword>
<dbReference type="SUPFAM" id="SSF57701">
    <property type="entry name" value="Zn2/Cys6 DNA-binding domain"/>
    <property type="match status" value="1"/>
</dbReference>
<dbReference type="SMART" id="SM00066">
    <property type="entry name" value="GAL4"/>
    <property type="match status" value="1"/>
</dbReference>
<dbReference type="CDD" id="cd00067">
    <property type="entry name" value="GAL4"/>
    <property type="match status" value="1"/>
</dbReference>
<dbReference type="GO" id="GO:0005634">
    <property type="term" value="C:nucleus"/>
    <property type="evidence" value="ECO:0007669"/>
    <property type="project" value="UniProtKB-SubCell"/>
</dbReference>
<gene>
    <name evidence="8" type="ORF">VE01_02747</name>
</gene>
<dbReference type="InterPro" id="IPR001138">
    <property type="entry name" value="Zn2Cys6_DnaBD"/>
</dbReference>
<keyword evidence="2" id="KW-0479">Metal-binding</keyword>
<dbReference type="GO" id="GO:0006351">
    <property type="term" value="P:DNA-templated transcription"/>
    <property type="evidence" value="ECO:0007669"/>
    <property type="project" value="InterPro"/>
</dbReference>
<dbReference type="GeneID" id="28836133"/>
<dbReference type="PANTHER" id="PTHR47338:SF10">
    <property type="entry name" value="TRANSCRIPTION FACTOR DOMAIN-CONTAINING PROTEIN-RELATED"/>
    <property type="match status" value="1"/>
</dbReference>
<sequence length="542" mass="61455">MSNSQTSDPQPVPRLSCIQCRGKKLKCDRVRPRCARCTRLQEECLYPKSRQKLVGKRIQVKELEARLGQLEDSVKNAKADLQPPSPSDDNSIPWDWDHAASSISGAESLLVDTSGAQPASVQPEVFASDELIRLGLFEHFPPLQVMEDLIDIYFDKLHYGAPMLHRSRYTTSVLLPSPMRPPMCLQYIVMALAAASTETFRHLATPFYQRARAYAESDEMMDQGERFTTVAHAQCWTLMANFEAQLTLFSRASTNKGCEAPLLTLPPPKDWSELEERRRTWWVIFCSDRFVCGTTGWPTLINERDIHTLLPASDEAFDGGVEEQTSSLMAAIRQENRGYSSFAGRVLVAHMFHRAIEHTSQSYPDDNPQDIKNGPYWRRQRGIDNDLATMLMFLPGNLRLPRSIRCQNAVFVNVYIHTTIICIHRAAVSKINQLTLPEYLMNQSQGRLLLAAEEILNIFRMVNDLDATLKNPLMAFSMYMAALVFLEDFVMDHSDQSEDNLNFLQNIMIAFGRTNAITRSLAIQLAMDMRQSGFDASAMDKV</sequence>
<evidence type="ECO:0000259" key="7">
    <source>
        <dbReference type="PROSITE" id="PS50048"/>
    </source>
</evidence>
<evidence type="ECO:0000313" key="8">
    <source>
        <dbReference type="EMBL" id="OBT99229.1"/>
    </source>
</evidence>
<dbReference type="InterPro" id="IPR036864">
    <property type="entry name" value="Zn2-C6_fun-type_DNA-bd_sf"/>
</dbReference>
<dbReference type="Pfam" id="PF00172">
    <property type="entry name" value="Zn_clus"/>
    <property type="match status" value="1"/>
</dbReference>
<evidence type="ECO:0000313" key="9">
    <source>
        <dbReference type="Proteomes" id="UP000091956"/>
    </source>
</evidence>